<keyword evidence="2" id="KW-1185">Reference proteome</keyword>
<evidence type="ECO:0000313" key="2">
    <source>
        <dbReference type="Proteomes" id="UP001058974"/>
    </source>
</evidence>
<comment type="caution">
    <text evidence="1">The sequence shown here is derived from an EMBL/GenBank/DDBJ whole genome shotgun (WGS) entry which is preliminary data.</text>
</comment>
<accession>A0A9D4WQE1</accession>
<organism evidence="1 2">
    <name type="scientific">Pisum sativum</name>
    <name type="common">Garden pea</name>
    <name type="synonym">Lathyrus oleraceus</name>
    <dbReference type="NCBI Taxonomy" id="3888"/>
    <lineage>
        <taxon>Eukaryota</taxon>
        <taxon>Viridiplantae</taxon>
        <taxon>Streptophyta</taxon>
        <taxon>Embryophyta</taxon>
        <taxon>Tracheophyta</taxon>
        <taxon>Spermatophyta</taxon>
        <taxon>Magnoliopsida</taxon>
        <taxon>eudicotyledons</taxon>
        <taxon>Gunneridae</taxon>
        <taxon>Pentapetalae</taxon>
        <taxon>rosids</taxon>
        <taxon>fabids</taxon>
        <taxon>Fabales</taxon>
        <taxon>Fabaceae</taxon>
        <taxon>Papilionoideae</taxon>
        <taxon>50 kb inversion clade</taxon>
        <taxon>NPAAA clade</taxon>
        <taxon>Hologalegina</taxon>
        <taxon>IRL clade</taxon>
        <taxon>Fabeae</taxon>
        <taxon>Lathyrus</taxon>
    </lineage>
</organism>
<protein>
    <submittedName>
        <fullName evidence="1">Uncharacterized protein</fullName>
    </submittedName>
</protein>
<sequence>MAKKSQKIVEMELVNPSSPWEGSIYSPIISIFSKEGSLNIAYFEVGELSLWGLTILGEDDIVCSEYDNLTIPLYEYLFKTLGVHLPFTIFEEGESLCRSVFSSFSLQPGYSCSTKRAGVGPVSTEDTYFQNLSRITTFRKPKKKLMVFVGLLGYTRGLAPLDEDGKKCLECLIDVSLLVGSGSHKGHRAVLVIIEEEVRIWVLNRGMQPPSIAAGLPLPPDLLKCFSFVCSSGLTCGSRLSG</sequence>
<proteinExistence type="predicted"/>
<dbReference type="AlphaFoldDB" id="A0A9D4WQE1"/>
<dbReference type="Proteomes" id="UP001058974">
    <property type="component" value="Chromosome 5"/>
</dbReference>
<reference evidence="1 2" key="1">
    <citation type="journal article" date="2022" name="Nat. Genet.">
        <title>Improved pea reference genome and pan-genome highlight genomic features and evolutionary characteristics.</title>
        <authorList>
            <person name="Yang T."/>
            <person name="Liu R."/>
            <person name="Luo Y."/>
            <person name="Hu S."/>
            <person name="Wang D."/>
            <person name="Wang C."/>
            <person name="Pandey M.K."/>
            <person name="Ge S."/>
            <person name="Xu Q."/>
            <person name="Li N."/>
            <person name="Li G."/>
            <person name="Huang Y."/>
            <person name="Saxena R.K."/>
            <person name="Ji Y."/>
            <person name="Li M."/>
            <person name="Yan X."/>
            <person name="He Y."/>
            <person name="Liu Y."/>
            <person name="Wang X."/>
            <person name="Xiang C."/>
            <person name="Varshney R.K."/>
            <person name="Ding H."/>
            <person name="Gao S."/>
            <person name="Zong X."/>
        </authorList>
    </citation>
    <scope>NUCLEOTIDE SEQUENCE [LARGE SCALE GENOMIC DNA]</scope>
    <source>
        <strain evidence="1 2">cv. Zhongwan 6</strain>
    </source>
</reference>
<dbReference type="Gramene" id="Psat05G0341900-T1">
    <property type="protein sequence ID" value="KAI5407158.1"/>
    <property type="gene ID" value="KIW84_053419"/>
</dbReference>
<dbReference type="EMBL" id="JAMSHJ010000005">
    <property type="protein sequence ID" value="KAI5407158.1"/>
    <property type="molecule type" value="Genomic_DNA"/>
</dbReference>
<name>A0A9D4WQE1_PEA</name>
<gene>
    <name evidence="1" type="ORF">KIW84_053419</name>
</gene>
<evidence type="ECO:0000313" key="1">
    <source>
        <dbReference type="EMBL" id="KAI5407158.1"/>
    </source>
</evidence>